<dbReference type="JaponicusDB" id="SJAG_06270">
    <property type="gene designation" value="csc4"/>
</dbReference>
<organism evidence="2 4">
    <name type="scientific">Schizosaccharomyces japonicus (strain yFS275 / FY16936)</name>
    <name type="common">Fission yeast</name>
    <dbReference type="NCBI Taxonomy" id="402676"/>
    <lineage>
        <taxon>Eukaryota</taxon>
        <taxon>Fungi</taxon>
        <taxon>Dikarya</taxon>
        <taxon>Ascomycota</taxon>
        <taxon>Taphrinomycotina</taxon>
        <taxon>Schizosaccharomycetes</taxon>
        <taxon>Schizosaccharomycetales</taxon>
        <taxon>Schizosaccharomycetaceae</taxon>
        <taxon>Schizosaccharomyces</taxon>
    </lineage>
</organism>
<evidence type="ECO:0000313" key="4">
    <source>
        <dbReference type="Proteomes" id="UP000001744"/>
    </source>
</evidence>
<dbReference type="HOGENOM" id="CLU_1636369_0_0_1"/>
<dbReference type="EMBL" id="KE651167">
    <property type="protein sequence ID" value="EQC53039.1"/>
    <property type="molecule type" value="Genomic_DNA"/>
</dbReference>
<gene>
    <name evidence="3" type="primary">csc4</name>
    <name evidence="2" type="ORF">SJAG_06270</name>
</gene>
<dbReference type="GeneID" id="22831122"/>
<proteinExistence type="predicted"/>
<keyword evidence="1" id="KW-0175">Coiled coil</keyword>
<sequence>MNITDGEQNVLQDFVNKLQAQLQASTEHYHYLRKHADALKSRLDTYTQHCSENELTRLQRENSTLKAENDELTETVVTLEQLLELYSKGMDCIVQRMQGYIKVTNKRLHDAEVKAVEDHEKLVKKRERISIELEKRGSLLKVESLLRELESNLHDVSVQQKI</sequence>
<evidence type="ECO:0000256" key="1">
    <source>
        <dbReference type="SAM" id="Coils"/>
    </source>
</evidence>
<accession>T0T6I1</accession>
<feature type="coiled-coil region" evidence="1">
    <location>
        <begin position="48"/>
        <end position="82"/>
    </location>
</feature>
<protein>
    <submittedName>
        <fullName evidence="2">Uncharacterized protein</fullName>
    </submittedName>
</protein>
<keyword evidence="4" id="KW-1185">Reference proteome</keyword>
<evidence type="ECO:0000313" key="2">
    <source>
        <dbReference type="EMBL" id="EQC53039.1"/>
    </source>
</evidence>
<name>T0T6I1_SCHJY</name>
<dbReference type="VEuPathDB" id="FungiDB:SJAG_06270"/>
<evidence type="ECO:0000313" key="3">
    <source>
        <dbReference type="JaponicusDB" id="SJAG_06270"/>
    </source>
</evidence>
<dbReference type="RefSeq" id="XP_011049009.1">
    <property type="nucleotide sequence ID" value="XM_011050707.1"/>
</dbReference>
<dbReference type="AlphaFoldDB" id="T0T6I1"/>
<reference evidence="2 4" key="1">
    <citation type="journal article" date="2011" name="Science">
        <title>Comparative functional genomics of the fission yeasts.</title>
        <authorList>
            <person name="Rhind N."/>
            <person name="Chen Z."/>
            <person name="Yassour M."/>
            <person name="Thompson D.A."/>
            <person name="Haas B.J."/>
            <person name="Habib N."/>
            <person name="Wapinski I."/>
            <person name="Roy S."/>
            <person name="Lin M.F."/>
            <person name="Heiman D.I."/>
            <person name="Young S.K."/>
            <person name="Furuya K."/>
            <person name="Guo Y."/>
            <person name="Pidoux A."/>
            <person name="Chen H.M."/>
            <person name="Robbertse B."/>
            <person name="Goldberg J.M."/>
            <person name="Aoki K."/>
            <person name="Bayne E.H."/>
            <person name="Berlin A.M."/>
            <person name="Desjardins C.A."/>
            <person name="Dobbs E."/>
            <person name="Dukaj L."/>
            <person name="Fan L."/>
            <person name="FitzGerald M.G."/>
            <person name="French C."/>
            <person name="Gujja S."/>
            <person name="Hansen K."/>
            <person name="Keifenheim D."/>
            <person name="Levin J.Z."/>
            <person name="Mosher R.A."/>
            <person name="Mueller C.A."/>
            <person name="Pfiffner J."/>
            <person name="Priest M."/>
            <person name="Russ C."/>
            <person name="Smialowska A."/>
            <person name="Swoboda P."/>
            <person name="Sykes S.M."/>
            <person name="Vaughn M."/>
            <person name="Vengrova S."/>
            <person name="Yoder R."/>
            <person name="Zeng Q."/>
            <person name="Allshire R."/>
            <person name="Baulcombe D."/>
            <person name="Birren B.W."/>
            <person name="Brown W."/>
            <person name="Ekwall K."/>
            <person name="Kellis M."/>
            <person name="Leatherwood J."/>
            <person name="Levin H."/>
            <person name="Margalit H."/>
            <person name="Martienssen R."/>
            <person name="Nieduszynski C.A."/>
            <person name="Spatafora J.W."/>
            <person name="Friedman N."/>
            <person name="Dalgaard J.Z."/>
            <person name="Baumann P."/>
            <person name="Niki H."/>
            <person name="Regev A."/>
            <person name="Nusbaum C."/>
        </authorList>
    </citation>
    <scope>NUCLEOTIDE SEQUENCE [LARGE SCALE GENOMIC DNA]</scope>
    <source>
        <strain evidence="4">yFS275 / FY16936</strain>
    </source>
</reference>
<dbReference type="Proteomes" id="UP000001744">
    <property type="component" value="Unassembled WGS sequence"/>
</dbReference>